<accession>A0A847S6K3</accession>
<dbReference type="EMBL" id="JABAIM010000001">
    <property type="protein sequence ID" value="NLR74687.1"/>
    <property type="molecule type" value="Genomic_DNA"/>
</dbReference>
<organism evidence="8 9">
    <name type="scientific">Leeia aquatica</name>
    <dbReference type="NCBI Taxonomy" id="2725557"/>
    <lineage>
        <taxon>Bacteria</taxon>
        <taxon>Pseudomonadati</taxon>
        <taxon>Pseudomonadota</taxon>
        <taxon>Betaproteobacteria</taxon>
        <taxon>Neisseriales</taxon>
        <taxon>Leeiaceae</taxon>
        <taxon>Leeia</taxon>
    </lineage>
</organism>
<dbReference type="AlphaFoldDB" id="A0A847S6K3"/>
<dbReference type="InterPro" id="IPR051446">
    <property type="entry name" value="HTH_trans_reg/aminotransferase"/>
</dbReference>
<comment type="similarity">
    <text evidence="1">In the C-terminal section; belongs to the class-I pyridoxal-phosphate-dependent aminotransferase family.</text>
</comment>
<evidence type="ECO:0000256" key="4">
    <source>
        <dbReference type="ARBA" id="ARBA00023015"/>
    </source>
</evidence>
<keyword evidence="5" id="KW-0238">DNA-binding</keyword>
<dbReference type="Pfam" id="PF00392">
    <property type="entry name" value="GntR"/>
    <property type="match status" value="1"/>
</dbReference>
<dbReference type="PROSITE" id="PS50949">
    <property type="entry name" value="HTH_GNTR"/>
    <property type="match status" value="1"/>
</dbReference>
<dbReference type="PANTHER" id="PTHR46577:SF2">
    <property type="entry name" value="TRANSCRIPTIONAL REGULATORY PROTEIN"/>
    <property type="match status" value="1"/>
</dbReference>
<dbReference type="Gene3D" id="3.90.1150.10">
    <property type="entry name" value="Aspartate Aminotransferase, domain 1"/>
    <property type="match status" value="1"/>
</dbReference>
<keyword evidence="4" id="KW-0805">Transcription regulation</keyword>
<dbReference type="Proteomes" id="UP000587991">
    <property type="component" value="Unassembled WGS sequence"/>
</dbReference>
<protein>
    <recommendedName>
        <fullName evidence="2">Putative 8-amino-7-oxononanoate synthase</fullName>
    </recommendedName>
</protein>
<dbReference type="SUPFAM" id="SSF53383">
    <property type="entry name" value="PLP-dependent transferases"/>
    <property type="match status" value="1"/>
</dbReference>
<evidence type="ECO:0000256" key="6">
    <source>
        <dbReference type="ARBA" id="ARBA00023163"/>
    </source>
</evidence>
<dbReference type="GO" id="GO:0003677">
    <property type="term" value="F:DNA binding"/>
    <property type="evidence" value="ECO:0007669"/>
    <property type="project" value="UniProtKB-KW"/>
</dbReference>
<keyword evidence="3" id="KW-0663">Pyridoxal phosphate</keyword>
<dbReference type="Gene3D" id="1.10.10.10">
    <property type="entry name" value="Winged helix-like DNA-binding domain superfamily/Winged helix DNA-binding domain"/>
    <property type="match status" value="1"/>
</dbReference>
<dbReference type="RefSeq" id="WP_168876283.1">
    <property type="nucleotide sequence ID" value="NZ_JABAIM010000001.1"/>
</dbReference>
<dbReference type="SMART" id="SM00345">
    <property type="entry name" value="HTH_GNTR"/>
    <property type="match status" value="1"/>
</dbReference>
<dbReference type="GO" id="GO:0008483">
    <property type="term" value="F:transaminase activity"/>
    <property type="evidence" value="ECO:0007669"/>
    <property type="project" value="UniProtKB-KW"/>
</dbReference>
<feature type="domain" description="HTH gntR-type" evidence="7">
    <location>
        <begin position="13"/>
        <end position="81"/>
    </location>
</feature>
<dbReference type="InterPro" id="IPR000524">
    <property type="entry name" value="Tscrpt_reg_HTH_GntR"/>
</dbReference>
<keyword evidence="8" id="KW-0032">Aminotransferase</keyword>
<dbReference type="InterPro" id="IPR036388">
    <property type="entry name" value="WH-like_DNA-bd_sf"/>
</dbReference>
<evidence type="ECO:0000313" key="8">
    <source>
        <dbReference type="EMBL" id="NLR74687.1"/>
    </source>
</evidence>
<evidence type="ECO:0000256" key="3">
    <source>
        <dbReference type="ARBA" id="ARBA00022898"/>
    </source>
</evidence>
<dbReference type="InterPro" id="IPR015424">
    <property type="entry name" value="PyrdxlP-dep_Trfase"/>
</dbReference>
<dbReference type="CDD" id="cd07377">
    <property type="entry name" value="WHTH_GntR"/>
    <property type="match status" value="1"/>
</dbReference>
<dbReference type="Pfam" id="PF00155">
    <property type="entry name" value="Aminotran_1_2"/>
    <property type="match status" value="1"/>
</dbReference>
<evidence type="ECO:0000256" key="1">
    <source>
        <dbReference type="ARBA" id="ARBA00005384"/>
    </source>
</evidence>
<name>A0A847S6K3_9NEIS</name>
<dbReference type="Gene3D" id="3.40.640.10">
    <property type="entry name" value="Type I PLP-dependent aspartate aminotransferase-like (Major domain)"/>
    <property type="match status" value="1"/>
</dbReference>
<dbReference type="InterPro" id="IPR015422">
    <property type="entry name" value="PyrdxlP-dep_Trfase_small"/>
</dbReference>
<keyword evidence="6" id="KW-0804">Transcription</keyword>
<sequence length="485" mass="53973">MFALPEVSSERDTPLVEQIVDQITRNIDQKTWHAGMRLPSIRQLAQSLTVSKFTVVEAYDRLVARGYLDSRRGAGFFVAHRSKPVQQPEAESPVERAVDTVWLMRQMLLSDNDMLKAGCGWLPTDWLMTEDIRRALRTLSRTPMLRPTCYGLPAGYLPLRQQLQQKLADINIDARPSQILLTAGAMPAIDLILRYFLRPGDTALLDDPSYFNFRGNLKLHGVTLLPVPRTPQGPDLQVLERLVLEHRPRIYLTNSVLQNPMGTNISPGVAFKLLNLAHAHDFYIIEDDIYADLLNEPSSRLAALDQLQRVIYVGSFSKTLSANFRVGFITAQRDLIQELADLKLLTGITSSEGVEQVVYQLLTEGFYRKHVDRVRGKLAQAMSRVRPALARLGCEAVAEPAGGMFIWASLPPGVNACDLAASALQSHIVLAPGNLMSVASNANRFMRFNIAHCNDMVFDRLGRLLEGCTTPQPVLHGATMQAVLA</sequence>
<evidence type="ECO:0000256" key="2">
    <source>
        <dbReference type="ARBA" id="ARBA00021531"/>
    </source>
</evidence>
<dbReference type="InterPro" id="IPR004839">
    <property type="entry name" value="Aminotransferase_I/II_large"/>
</dbReference>
<evidence type="ECO:0000259" key="7">
    <source>
        <dbReference type="PROSITE" id="PS50949"/>
    </source>
</evidence>
<dbReference type="InterPro" id="IPR015421">
    <property type="entry name" value="PyrdxlP-dep_Trfase_major"/>
</dbReference>
<proteinExistence type="inferred from homology"/>
<dbReference type="CDD" id="cd00609">
    <property type="entry name" value="AAT_like"/>
    <property type="match status" value="1"/>
</dbReference>
<keyword evidence="9" id="KW-1185">Reference proteome</keyword>
<evidence type="ECO:0000256" key="5">
    <source>
        <dbReference type="ARBA" id="ARBA00023125"/>
    </source>
</evidence>
<evidence type="ECO:0000313" key="9">
    <source>
        <dbReference type="Proteomes" id="UP000587991"/>
    </source>
</evidence>
<dbReference type="PANTHER" id="PTHR46577">
    <property type="entry name" value="HTH-TYPE TRANSCRIPTIONAL REGULATORY PROTEIN GABR"/>
    <property type="match status" value="1"/>
</dbReference>
<dbReference type="InterPro" id="IPR036390">
    <property type="entry name" value="WH_DNA-bd_sf"/>
</dbReference>
<dbReference type="SUPFAM" id="SSF46785">
    <property type="entry name" value="Winged helix' DNA-binding domain"/>
    <property type="match status" value="1"/>
</dbReference>
<comment type="caution">
    <text evidence="8">The sequence shown here is derived from an EMBL/GenBank/DDBJ whole genome shotgun (WGS) entry which is preliminary data.</text>
</comment>
<dbReference type="GO" id="GO:0030170">
    <property type="term" value="F:pyridoxal phosphate binding"/>
    <property type="evidence" value="ECO:0007669"/>
    <property type="project" value="InterPro"/>
</dbReference>
<dbReference type="GO" id="GO:0003700">
    <property type="term" value="F:DNA-binding transcription factor activity"/>
    <property type="evidence" value="ECO:0007669"/>
    <property type="project" value="InterPro"/>
</dbReference>
<keyword evidence="8" id="KW-0808">Transferase</keyword>
<gene>
    <name evidence="8" type="ORF">HF682_05890</name>
</gene>
<reference evidence="8 9" key="1">
    <citation type="submission" date="2020-04" db="EMBL/GenBank/DDBJ databases">
        <title>Draft genome of Leeia sp. IMCC25680.</title>
        <authorList>
            <person name="Song J."/>
            <person name="Cho J.-C."/>
        </authorList>
    </citation>
    <scope>NUCLEOTIDE SEQUENCE [LARGE SCALE GENOMIC DNA]</scope>
    <source>
        <strain evidence="8 9">IMCC25680</strain>
    </source>
</reference>